<sequence>MSRGSSAGFDRNITIFSPEGRLYQVEYAFKAINQGGLTAVGVRGDTCSALVIQKKVPDKLIDADSMSRVWKIGGSNGCVVCGLSADSREFVRRARYETMNWNYKNAYDMPCDQLAHRMASIAQVYTQEPGTRALGVASLIIGYDDENQVPLLYRTDPSGYTAGFKAVAIGAKQTEATNFLEKKLRKKTDQEKWGLKETAELAITTLQHVIATDFKPQEIEVAVATSDNQFRQLSNDEVDEILTIIAERE</sequence>
<dbReference type="Proteomes" id="UP001158576">
    <property type="component" value="Chromosome 1"/>
</dbReference>
<dbReference type="Pfam" id="PF00227">
    <property type="entry name" value="Proteasome"/>
    <property type="match status" value="1"/>
</dbReference>
<organism evidence="7 8">
    <name type="scientific">Oikopleura dioica</name>
    <name type="common">Tunicate</name>
    <dbReference type="NCBI Taxonomy" id="34765"/>
    <lineage>
        <taxon>Eukaryota</taxon>
        <taxon>Metazoa</taxon>
        <taxon>Chordata</taxon>
        <taxon>Tunicata</taxon>
        <taxon>Appendicularia</taxon>
        <taxon>Copelata</taxon>
        <taxon>Oikopleuridae</taxon>
        <taxon>Oikopleura</taxon>
    </lineage>
</organism>
<accession>A0ABN7SLV3</accession>
<evidence type="ECO:0000256" key="1">
    <source>
        <dbReference type="ARBA" id="ARBA00022490"/>
    </source>
</evidence>
<keyword evidence="1 5" id="KW-0963">Cytoplasm</keyword>
<evidence type="ECO:0000256" key="2">
    <source>
        <dbReference type="ARBA" id="ARBA00022942"/>
    </source>
</evidence>
<dbReference type="Gene3D" id="3.60.20.10">
    <property type="entry name" value="Glutamine Phosphoribosylpyrophosphate, subunit 1, domain 1"/>
    <property type="match status" value="1"/>
</dbReference>
<dbReference type="SMART" id="SM00948">
    <property type="entry name" value="Proteasome_A_N"/>
    <property type="match status" value="1"/>
</dbReference>
<name>A0ABN7SLV3_OIKDI</name>
<dbReference type="SUPFAM" id="SSF56235">
    <property type="entry name" value="N-terminal nucleophile aminohydrolases (Ntn hydrolases)"/>
    <property type="match status" value="1"/>
</dbReference>
<evidence type="ECO:0000313" key="8">
    <source>
        <dbReference type="Proteomes" id="UP001158576"/>
    </source>
</evidence>
<comment type="similarity">
    <text evidence="4 5">Belongs to the peptidase T1A family.</text>
</comment>
<gene>
    <name evidence="7" type="ORF">OKIOD_LOCUS9856</name>
</gene>
<dbReference type="InterPro" id="IPR001353">
    <property type="entry name" value="Proteasome_sua/b"/>
</dbReference>
<dbReference type="InterPro" id="IPR029055">
    <property type="entry name" value="Ntn_hydrolases_N"/>
</dbReference>
<keyword evidence="2 4" id="KW-0647">Proteasome</keyword>
<dbReference type="InterPro" id="IPR000426">
    <property type="entry name" value="Proteasome_asu_N"/>
</dbReference>
<proteinExistence type="inferred from homology"/>
<reference evidence="7 8" key="1">
    <citation type="submission" date="2021-04" db="EMBL/GenBank/DDBJ databases">
        <authorList>
            <person name="Bliznina A."/>
        </authorList>
    </citation>
    <scope>NUCLEOTIDE SEQUENCE [LARGE SCALE GENOMIC DNA]</scope>
</reference>
<evidence type="ECO:0000256" key="3">
    <source>
        <dbReference type="ARBA" id="ARBA00023242"/>
    </source>
</evidence>
<keyword evidence="8" id="KW-1185">Reference proteome</keyword>
<evidence type="ECO:0000313" key="7">
    <source>
        <dbReference type="EMBL" id="CAG5104095.1"/>
    </source>
</evidence>
<dbReference type="PROSITE" id="PS00388">
    <property type="entry name" value="PROTEASOME_ALPHA_1"/>
    <property type="match status" value="1"/>
</dbReference>
<evidence type="ECO:0000259" key="6">
    <source>
        <dbReference type="PROSITE" id="PS00388"/>
    </source>
</evidence>
<protein>
    <recommendedName>
        <fullName evidence="5">Proteasome subunit alpha type</fullName>
    </recommendedName>
</protein>
<keyword evidence="3 5" id="KW-0539">Nucleus</keyword>
<dbReference type="InterPro" id="IPR023332">
    <property type="entry name" value="Proteasome_alpha-type"/>
</dbReference>
<evidence type="ECO:0000256" key="4">
    <source>
        <dbReference type="PROSITE-ProRule" id="PRU00808"/>
    </source>
</evidence>
<dbReference type="CDD" id="cd03754">
    <property type="entry name" value="proteasome_alpha_type_6"/>
    <property type="match status" value="1"/>
</dbReference>
<evidence type="ECO:0000256" key="5">
    <source>
        <dbReference type="RuleBase" id="RU000551"/>
    </source>
</evidence>
<comment type="subcellular location">
    <subcellularLocation>
        <location evidence="5">Cytoplasm</location>
    </subcellularLocation>
    <subcellularLocation>
        <location evidence="5">Nucleus</location>
    </subcellularLocation>
</comment>
<feature type="domain" description="Proteasome alpha-type subunits" evidence="6">
    <location>
        <begin position="9"/>
        <end position="31"/>
    </location>
</feature>
<comment type="subunit">
    <text evidence="5">The 26S proteasome consists of a 20S proteasome core and two 19S regulatory subunits.</text>
</comment>
<dbReference type="InterPro" id="IPR034642">
    <property type="entry name" value="Proteasome_subunit_alpha6"/>
</dbReference>
<dbReference type="EMBL" id="OU015566">
    <property type="protein sequence ID" value="CAG5104095.1"/>
    <property type="molecule type" value="Genomic_DNA"/>
</dbReference>
<dbReference type="InterPro" id="IPR050115">
    <property type="entry name" value="Proteasome_alpha"/>
</dbReference>
<dbReference type="Pfam" id="PF10584">
    <property type="entry name" value="Proteasome_A_N"/>
    <property type="match status" value="1"/>
</dbReference>
<dbReference type="PANTHER" id="PTHR11599">
    <property type="entry name" value="PROTEASOME SUBUNIT ALPHA/BETA"/>
    <property type="match status" value="1"/>
</dbReference>
<dbReference type="PROSITE" id="PS51475">
    <property type="entry name" value="PROTEASOME_ALPHA_2"/>
    <property type="match status" value="1"/>
</dbReference>